<keyword evidence="4 7" id="KW-0812">Transmembrane</keyword>
<dbReference type="PANTHER" id="PTHR30450">
    <property type="entry name" value="ABC TRANSPORTER PERMEASE"/>
    <property type="match status" value="1"/>
</dbReference>
<protein>
    <submittedName>
        <fullName evidence="9">D-methionine transport system permease protein</fullName>
    </submittedName>
</protein>
<keyword evidence="3" id="KW-1003">Cell membrane</keyword>
<dbReference type="Gene3D" id="1.10.3720.10">
    <property type="entry name" value="MetI-like"/>
    <property type="match status" value="1"/>
</dbReference>
<evidence type="ECO:0000313" key="10">
    <source>
        <dbReference type="Proteomes" id="UP000254051"/>
    </source>
</evidence>
<feature type="transmembrane region" description="Helical" evidence="7">
    <location>
        <begin position="87"/>
        <end position="110"/>
    </location>
</feature>
<keyword evidence="6 7" id="KW-0472">Membrane</keyword>
<reference evidence="10" key="1">
    <citation type="submission" date="2017-07" db="EMBL/GenBank/DDBJ databases">
        <authorList>
            <person name="Varghese N."/>
            <person name="Submissions S."/>
        </authorList>
    </citation>
    <scope>NUCLEOTIDE SEQUENCE [LARGE SCALE GENOMIC DNA]</scope>
    <source>
        <strain evidence="10">NLAE-zl-C134</strain>
    </source>
</reference>
<gene>
    <name evidence="9" type="ORF">SAMN05216529_101111</name>
</gene>
<dbReference type="GO" id="GO:0005886">
    <property type="term" value="C:plasma membrane"/>
    <property type="evidence" value="ECO:0007669"/>
    <property type="project" value="UniProtKB-SubCell"/>
</dbReference>
<dbReference type="AlphaFoldDB" id="A0A316A561"/>
<comment type="subcellular location">
    <subcellularLocation>
        <location evidence="1 7">Cell membrane</location>
        <topology evidence="1 7">Multi-pass membrane protein</topology>
    </subcellularLocation>
</comment>
<evidence type="ECO:0000256" key="6">
    <source>
        <dbReference type="ARBA" id="ARBA00023136"/>
    </source>
</evidence>
<name>A0A316A561_9FIRM</name>
<dbReference type="RefSeq" id="WP_109708286.1">
    <property type="nucleotide sequence ID" value="NZ_QGDS01000001.1"/>
</dbReference>
<evidence type="ECO:0000256" key="3">
    <source>
        <dbReference type="ARBA" id="ARBA00022475"/>
    </source>
</evidence>
<feature type="transmembrane region" description="Helical" evidence="7">
    <location>
        <begin position="142"/>
        <end position="172"/>
    </location>
</feature>
<evidence type="ECO:0000256" key="2">
    <source>
        <dbReference type="ARBA" id="ARBA00022448"/>
    </source>
</evidence>
<comment type="similarity">
    <text evidence="7">Belongs to the binding-protein-dependent transport system permease family.</text>
</comment>
<feature type="transmembrane region" description="Helical" evidence="7">
    <location>
        <begin position="20"/>
        <end position="45"/>
    </location>
</feature>
<dbReference type="PANTHER" id="PTHR30450:SF1">
    <property type="entry name" value="D-METHIONINE TRANSPORT SYSTEM PERMEASE PROTEIN METI-RELATED"/>
    <property type="match status" value="1"/>
</dbReference>
<feature type="transmembrane region" description="Helical" evidence="7">
    <location>
        <begin position="57"/>
        <end position="81"/>
    </location>
</feature>
<dbReference type="InterPro" id="IPR000515">
    <property type="entry name" value="MetI-like"/>
</dbReference>
<organism evidence="9 10">
    <name type="scientific">Faecalicatena contorta</name>
    <dbReference type="NCBI Taxonomy" id="39482"/>
    <lineage>
        <taxon>Bacteria</taxon>
        <taxon>Bacillati</taxon>
        <taxon>Bacillota</taxon>
        <taxon>Clostridia</taxon>
        <taxon>Lachnospirales</taxon>
        <taxon>Lachnospiraceae</taxon>
        <taxon>Faecalicatena</taxon>
    </lineage>
</organism>
<dbReference type="InterPro" id="IPR051322">
    <property type="entry name" value="AA_ABC_Transporter_Permease"/>
</dbReference>
<keyword evidence="5 7" id="KW-1133">Transmembrane helix</keyword>
<dbReference type="CDD" id="cd06261">
    <property type="entry name" value="TM_PBP2"/>
    <property type="match status" value="1"/>
</dbReference>
<evidence type="ECO:0000313" key="9">
    <source>
        <dbReference type="EMBL" id="SUQ12222.1"/>
    </source>
</evidence>
<keyword evidence="2 7" id="KW-0813">Transport</keyword>
<sequence>MDTDLIQYYLADIILPGLGTTLIILFFTVVFTTAAGFIIGSILYLTAEDGLYPHPKFNVILGLIINIIRAIPVIIFIVLMIPVSRGLLGTAIGTPAAILSISIMCTPFMARVIEGRLKEVDKNLIEAAKSMGLSNMQTLTKYVIHAAVPSLVTGISFATVIFLGIIAIAGTVGAGGIGAVAMDYGYYAFNSYVMYGAIVILAVLVVIIQAFGRLLYRRLK</sequence>
<evidence type="ECO:0000256" key="7">
    <source>
        <dbReference type="RuleBase" id="RU363032"/>
    </source>
</evidence>
<dbReference type="SUPFAM" id="SSF161098">
    <property type="entry name" value="MetI-like"/>
    <property type="match status" value="1"/>
</dbReference>
<evidence type="ECO:0000256" key="5">
    <source>
        <dbReference type="ARBA" id="ARBA00022989"/>
    </source>
</evidence>
<dbReference type="Proteomes" id="UP000254051">
    <property type="component" value="Unassembled WGS sequence"/>
</dbReference>
<dbReference type="OrthoDB" id="9793490at2"/>
<evidence type="ECO:0000256" key="4">
    <source>
        <dbReference type="ARBA" id="ARBA00022692"/>
    </source>
</evidence>
<keyword evidence="10" id="KW-1185">Reference proteome</keyword>
<dbReference type="InterPro" id="IPR035906">
    <property type="entry name" value="MetI-like_sf"/>
</dbReference>
<evidence type="ECO:0000259" key="8">
    <source>
        <dbReference type="PROSITE" id="PS50928"/>
    </source>
</evidence>
<feature type="transmembrane region" description="Helical" evidence="7">
    <location>
        <begin position="192"/>
        <end position="216"/>
    </location>
</feature>
<dbReference type="Pfam" id="PF00528">
    <property type="entry name" value="BPD_transp_1"/>
    <property type="match status" value="1"/>
</dbReference>
<dbReference type="GO" id="GO:0048473">
    <property type="term" value="P:D-methionine transmembrane transport"/>
    <property type="evidence" value="ECO:0007669"/>
    <property type="project" value="TreeGrafter"/>
</dbReference>
<feature type="domain" description="ABC transmembrane type-1" evidence="8">
    <location>
        <begin position="18"/>
        <end position="216"/>
    </location>
</feature>
<accession>A0A316A561</accession>
<dbReference type="PROSITE" id="PS50928">
    <property type="entry name" value="ABC_TM1"/>
    <property type="match status" value="1"/>
</dbReference>
<evidence type="ECO:0000256" key="1">
    <source>
        <dbReference type="ARBA" id="ARBA00004651"/>
    </source>
</evidence>
<dbReference type="EMBL" id="UHJJ01000001">
    <property type="protein sequence ID" value="SUQ12222.1"/>
    <property type="molecule type" value="Genomic_DNA"/>
</dbReference>
<proteinExistence type="inferred from homology"/>